<dbReference type="PANTHER" id="PTHR12352:SF30">
    <property type="entry name" value="FI05255P"/>
    <property type="match status" value="1"/>
</dbReference>
<dbReference type="PhylomeDB" id="T1JL42"/>
<dbReference type="eggNOG" id="KOG4578">
    <property type="taxonomic scope" value="Eukaryota"/>
</dbReference>
<organism evidence="9 10">
    <name type="scientific">Strigamia maritima</name>
    <name type="common">European centipede</name>
    <name type="synonym">Geophilus maritimus</name>
    <dbReference type="NCBI Taxonomy" id="126957"/>
    <lineage>
        <taxon>Eukaryota</taxon>
        <taxon>Metazoa</taxon>
        <taxon>Ecdysozoa</taxon>
        <taxon>Arthropoda</taxon>
        <taxon>Myriapoda</taxon>
        <taxon>Chilopoda</taxon>
        <taxon>Pleurostigmophora</taxon>
        <taxon>Geophilomorpha</taxon>
        <taxon>Linotaeniidae</taxon>
        <taxon>Strigamia</taxon>
    </lineage>
</organism>
<sequence>CTQNDRKNFNDNLVKIFLSEYNRLPVTTTATTKATPLIESKEKRAVEWKFSELDRNGDYELDKKELQTLRRMLKKIVRPKTCARTFTKTCDQNQDRRINRAEWTLCLGVDMNNEQTEHLDKEDSGLSIEKEVPSLWNRQITTLSAHVNPTDTNVKLADEDIGDCLSARQLAADQQHTEGKVFVPECTIEGKYSKLQCFKPTGYCWCVDPESGKTIPGTSIQDDKPDCDKSFRAYKPIKGCHPERKKQQFLNEMLDLIVKEMLANQSAIEQKTDSFKTSQELQEKAALYKYRLQDTNRNQVIDKKEWKEFKNDIKKRKVMKKCGRNFLKYCDDDNNRRVTEEEWISCLGLRGIYVTTI</sequence>
<dbReference type="Pfam" id="PF00086">
    <property type="entry name" value="Thyroglobulin_1"/>
    <property type="match status" value="1"/>
</dbReference>
<dbReference type="PANTHER" id="PTHR12352">
    <property type="entry name" value="SECRETED MODULAR CALCIUM-BINDING PROTEIN"/>
    <property type="match status" value="1"/>
</dbReference>
<keyword evidence="2" id="KW-0964">Secreted</keyword>
<dbReference type="OMA" id="HCDANND"/>
<protein>
    <recommendedName>
        <fullName evidence="8">Thyroglobulin type-1 domain-containing protein</fullName>
    </recommendedName>
</protein>
<dbReference type="GO" id="GO:0005509">
    <property type="term" value="F:calcium ion binding"/>
    <property type="evidence" value="ECO:0007669"/>
    <property type="project" value="InterPro"/>
</dbReference>
<dbReference type="InterPro" id="IPR000716">
    <property type="entry name" value="Thyroglobulin_1"/>
</dbReference>
<evidence type="ECO:0000256" key="5">
    <source>
        <dbReference type="ARBA" id="ARBA00023157"/>
    </source>
</evidence>
<dbReference type="InterPro" id="IPR019577">
    <property type="entry name" value="SPARC/Testican_Ca-bd-dom"/>
</dbReference>
<dbReference type="CDD" id="cd16234">
    <property type="entry name" value="EFh_SPARC_SMOC"/>
    <property type="match status" value="1"/>
</dbReference>
<dbReference type="AlphaFoldDB" id="T1JL42"/>
<evidence type="ECO:0000313" key="9">
    <source>
        <dbReference type="EnsemblMetazoa" id="SMAR014572-PA"/>
    </source>
</evidence>
<dbReference type="HOGENOM" id="CLU_023483_1_0_1"/>
<feature type="disulfide bond" evidence="7">
    <location>
        <begin position="197"/>
        <end position="204"/>
    </location>
</feature>
<keyword evidence="4" id="KW-0106">Calcium</keyword>
<dbReference type="PROSITE" id="PS00018">
    <property type="entry name" value="EF_HAND_1"/>
    <property type="match status" value="3"/>
</dbReference>
<keyword evidence="5 7" id="KW-1015">Disulfide bond</keyword>
<evidence type="ECO:0000259" key="8">
    <source>
        <dbReference type="PROSITE" id="PS51162"/>
    </source>
</evidence>
<dbReference type="CDD" id="cd00191">
    <property type="entry name" value="TY"/>
    <property type="match status" value="1"/>
</dbReference>
<dbReference type="SUPFAM" id="SSF47473">
    <property type="entry name" value="EF-hand"/>
    <property type="match status" value="2"/>
</dbReference>
<reference evidence="9" key="2">
    <citation type="submission" date="2015-02" db="UniProtKB">
        <authorList>
            <consortium name="EnsemblMetazoa"/>
        </authorList>
    </citation>
    <scope>IDENTIFICATION</scope>
</reference>
<keyword evidence="3" id="KW-0677">Repeat</keyword>
<dbReference type="InterPro" id="IPR036857">
    <property type="entry name" value="Thyroglobulin_1_sf"/>
</dbReference>
<name>T1JL42_STRMM</name>
<proteinExistence type="predicted"/>
<evidence type="ECO:0000256" key="1">
    <source>
        <dbReference type="ARBA" id="ARBA00004613"/>
    </source>
</evidence>
<comment type="caution">
    <text evidence="7">Lacks conserved residue(s) required for the propagation of feature annotation.</text>
</comment>
<dbReference type="Gene3D" id="4.10.800.10">
    <property type="entry name" value="Thyroglobulin type-1"/>
    <property type="match status" value="1"/>
</dbReference>
<comment type="subcellular location">
    <subcellularLocation>
        <location evidence="1">Secreted</location>
    </subcellularLocation>
</comment>
<feature type="domain" description="Thyroglobulin type-1" evidence="8">
    <location>
        <begin position="161"/>
        <end position="227"/>
    </location>
</feature>
<evidence type="ECO:0000256" key="6">
    <source>
        <dbReference type="ARBA" id="ARBA00023180"/>
    </source>
</evidence>
<dbReference type="InterPro" id="IPR018247">
    <property type="entry name" value="EF_Hand_1_Ca_BS"/>
</dbReference>
<keyword evidence="10" id="KW-1185">Reference proteome</keyword>
<keyword evidence="6" id="KW-0325">Glycoprotein</keyword>
<evidence type="ECO:0000313" key="10">
    <source>
        <dbReference type="Proteomes" id="UP000014500"/>
    </source>
</evidence>
<evidence type="ECO:0000256" key="4">
    <source>
        <dbReference type="ARBA" id="ARBA00022837"/>
    </source>
</evidence>
<dbReference type="PROSITE" id="PS51162">
    <property type="entry name" value="THYROGLOBULIN_1_2"/>
    <property type="match status" value="1"/>
</dbReference>
<dbReference type="SMART" id="SM00211">
    <property type="entry name" value="TY"/>
    <property type="match status" value="1"/>
</dbReference>
<dbReference type="Pfam" id="PF10591">
    <property type="entry name" value="SPARC_Ca_bdg"/>
    <property type="match status" value="2"/>
</dbReference>
<dbReference type="InterPro" id="IPR011992">
    <property type="entry name" value="EF-hand-dom_pair"/>
</dbReference>
<dbReference type="SUPFAM" id="SSF57610">
    <property type="entry name" value="Thyroglobulin type-1 domain"/>
    <property type="match status" value="1"/>
</dbReference>
<evidence type="ECO:0000256" key="7">
    <source>
        <dbReference type="PROSITE-ProRule" id="PRU00500"/>
    </source>
</evidence>
<dbReference type="EMBL" id="JH432199">
    <property type="status" value="NOT_ANNOTATED_CDS"/>
    <property type="molecule type" value="Genomic_DNA"/>
</dbReference>
<dbReference type="PROSITE" id="PS00484">
    <property type="entry name" value="THYROGLOBULIN_1_1"/>
    <property type="match status" value="1"/>
</dbReference>
<dbReference type="Gene3D" id="1.10.238.10">
    <property type="entry name" value="EF-hand"/>
    <property type="match status" value="2"/>
</dbReference>
<evidence type="ECO:0000256" key="3">
    <source>
        <dbReference type="ARBA" id="ARBA00022737"/>
    </source>
</evidence>
<dbReference type="GO" id="GO:0005615">
    <property type="term" value="C:extracellular space"/>
    <property type="evidence" value="ECO:0007669"/>
    <property type="project" value="TreeGrafter"/>
</dbReference>
<dbReference type="Proteomes" id="UP000014500">
    <property type="component" value="Unassembled WGS sequence"/>
</dbReference>
<dbReference type="InterPro" id="IPR051950">
    <property type="entry name" value="Dev_reg/Prot_inhib"/>
</dbReference>
<dbReference type="EnsemblMetazoa" id="SMAR014572-RA">
    <property type="protein sequence ID" value="SMAR014572-PA"/>
    <property type="gene ID" value="SMAR014572"/>
</dbReference>
<accession>T1JL42</accession>
<evidence type="ECO:0000256" key="2">
    <source>
        <dbReference type="ARBA" id="ARBA00022525"/>
    </source>
</evidence>
<dbReference type="STRING" id="126957.T1JL42"/>
<reference evidence="10" key="1">
    <citation type="submission" date="2011-05" db="EMBL/GenBank/DDBJ databases">
        <authorList>
            <person name="Richards S.R."/>
            <person name="Qu J."/>
            <person name="Jiang H."/>
            <person name="Jhangiani S.N."/>
            <person name="Agravi P."/>
            <person name="Goodspeed R."/>
            <person name="Gross S."/>
            <person name="Mandapat C."/>
            <person name="Jackson L."/>
            <person name="Mathew T."/>
            <person name="Pu L."/>
            <person name="Thornton R."/>
            <person name="Saada N."/>
            <person name="Wilczek-Boney K.B."/>
            <person name="Lee S."/>
            <person name="Kovar C."/>
            <person name="Wu Y."/>
            <person name="Scherer S.E."/>
            <person name="Worley K.C."/>
            <person name="Muzny D.M."/>
            <person name="Gibbs R."/>
        </authorList>
    </citation>
    <scope>NUCLEOTIDE SEQUENCE</scope>
    <source>
        <strain evidence="10">Brora</strain>
    </source>
</reference>